<feature type="domain" description="Helicase-associated" evidence="2">
    <location>
        <begin position="561"/>
        <end position="624"/>
    </location>
</feature>
<reference evidence="3" key="1">
    <citation type="submission" date="2021-01" db="EMBL/GenBank/DDBJ databases">
        <authorList>
            <person name="Corre E."/>
            <person name="Pelletier E."/>
            <person name="Niang G."/>
            <person name="Scheremetjew M."/>
            <person name="Finn R."/>
            <person name="Kale V."/>
            <person name="Holt S."/>
            <person name="Cochrane G."/>
            <person name="Meng A."/>
            <person name="Brown T."/>
            <person name="Cohen L."/>
        </authorList>
    </citation>
    <scope>NUCLEOTIDE SEQUENCE</scope>
    <source>
        <strain evidence="3">GSO104</strain>
    </source>
</reference>
<proteinExistence type="predicted"/>
<feature type="region of interest" description="Disordered" evidence="1">
    <location>
        <begin position="511"/>
        <end position="542"/>
    </location>
</feature>
<feature type="region of interest" description="Disordered" evidence="1">
    <location>
        <begin position="630"/>
        <end position="750"/>
    </location>
</feature>
<evidence type="ECO:0000259" key="2">
    <source>
        <dbReference type="Pfam" id="PF03457"/>
    </source>
</evidence>
<gene>
    <name evidence="3" type="ORF">DBRI00130_LOCUS17822</name>
</gene>
<feature type="compositionally biased region" description="Basic and acidic residues" evidence="1">
    <location>
        <begin position="662"/>
        <end position="687"/>
    </location>
</feature>
<feature type="region of interest" description="Disordered" evidence="1">
    <location>
        <begin position="32"/>
        <end position="65"/>
    </location>
</feature>
<dbReference type="InterPro" id="IPR005114">
    <property type="entry name" value="Helicase_assoc"/>
</dbReference>
<feature type="compositionally biased region" description="Basic residues" evidence="1">
    <location>
        <begin position="524"/>
        <end position="534"/>
    </location>
</feature>
<feature type="compositionally biased region" description="Low complexity" evidence="1">
    <location>
        <begin position="32"/>
        <end position="43"/>
    </location>
</feature>
<sequence length="843" mass="95949">MQRRSLRSAKVPLVSQRAPNLSLTLASESIASGSTTSAQAPAATAPPPSAPTPSRISAGSIAPSQLNTTSSYGKIASMLRLARSRSITADSRAEIEPDEDWLSMFLALLEYKTECYANLTPEAWYDPPVSYKASDCSRTKRQRRARLATWVEEQREMRLASYTSVEEEMTILAKIRKMNSIHFVWASGQLPPPLSDQDWEQHFVNLREYIKKRGDATVPHSTDLGMWCSGQRRRFQMNSMSPTEIDALIAIGFDFDQEPPDWNAMFFKLFLYQVNHKDCIVPTPDFRSSAQKVHRLGYVSDDDGGPNDVYENSSSDEVLLLEWAQRQRIEYKLYKENSDDAVLTTSNFEALEHLGFLWDTRGGLDKFFVECFRRLKEFKERNALERIGRVTSEKGVQQFLRCTREAMRKQKEMEIHGEEHWTSPWITPKKVELLDSIGFEWETLLSFEEMMDQLFKFKSKHGHCNVPQSNSSLAIFVTRLRGYYKGIEEGKQESPLTEEWIKKLDEIDFPWRAKSSSGDTPSRPKPKGIEKKKKKNDEPTPVENMIGYELEIGRPKGKHISWDERFDCLKRYKAKHKNCMVPQCQPGIGIWVKTLRIQYERRMEGKPAPQLNEDRIKKLDELGFIWRVRGKRSNSGKKQSKRSKSPSKSDEGEDGTVTTKKPRLEEGENDEKEKYDDINEERIENDNRSNIGSTSSKTEDDANDETPEVSFADRAKGHPEDSKSKTDAHSESQSRLDACTMQAPPGDSGSRLGHLSQLLETHLQDKRGGNTMAENSSINFSLEQEVFLKYIQKQHSEAQSTAAGTTVVPSVSSQNGHLGSHQRAFWPIGYPYHGGGNTFGGFM</sequence>
<dbReference type="PANTHER" id="PTHR33418:SF1">
    <property type="entry name" value="HELICASE-ASSOCIATED DOMAIN-CONTAINING PROTEIN"/>
    <property type="match status" value="1"/>
</dbReference>
<organism evidence="3">
    <name type="scientific">Ditylum brightwellii</name>
    <dbReference type="NCBI Taxonomy" id="49249"/>
    <lineage>
        <taxon>Eukaryota</taxon>
        <taxon>Sar</taxon>
        <taxon>Stramenopiles</taxon>
        <taxon>Ochrophyta</taxon>
        <taxon>Bacillariophyta</taxon>
        <taxon>Mediophyceae</taxon>
        <taxon>Lithodesmiophycidae</taxon>
        <taxon>Lithodesmiales</taxon>
        <taxon>Lithodesmiaceae</taxon>
        <taxon>Ditylum</taxon>
    </lineage>
</organism>
<feature type="domain" description="Helicase-associated" evidence="2">
    <location>
        <begin position="446"/>
        <end position="509"/>
    </location>
</feature>
<evidence type="ECO:0000256" key="1">
    <source>
        <dbReference type="SAM" id="MobiDB-lite"/>
    </source>
</evidence>
<feature type="compositionally biased region" description="Basic residues" evidence="1">
    <location>
        <begin position="630"/>
        <end position="645"/>
    </location>
</feature>
<evidence type="ECO:0000313" key="3">
    <source>
        <dbReference type="EMBL" id="CAE4612834.1"/>
    </source>
</evidence>
<name>A0A7S4RFC9_9STRA</name>
<dbReference type="EMBL" id="HBNS01022544">
    <property type="protein sequence ID" value="CAE4612834.1"/>
    <property type="molecule type" value="Transcribed_RNA"/>
</dbReference>
<feature type="compositionally biased region" description="Basic and acidic residues" evidence="1">
    <location>
        <begin position="711"/>
        <end position="734"/>
    </location>
</feature>
<dbReference type="AlphaFoldDB" id="A0A7S4RFC9"/>
<accession>A0A7S4RFC9</accession>
<protein>
    <recommendedName>
        <fullName evidence="2">Helicase-associated domain-containing protein</fullName>
    </recommendedName>
</protein>
<dbReference type="Gene3D" id="6.10.140.530">
    <property type="match status" value="3"/>
</dbReference>
<dbReference type="PANTHER" id="PTHR33418">
    <property type="entry name" value="HELICASE-ASSOCIATED"/>
    <property type="match status" value="1"/>
</dbReference>
<dbReference type="Pfam" id="PF03457">
    <property type="entry name" value="HA"/>
    <property type="match status" value="3"/>
</dbReference>
<feature type="domain" description="Helicase-associated" evidence="2">
    <location>
        <begin position="196"/>
        <end position="253"/>
    </location>
</feature>